<dbReference type="Proteomes" id="UP000663848">
    <property type="component" value="Unassembled WGS sequence"/>
</dbReference>
<gene>
    <name evidence="1" type="ORF">QYT958_LOCUS45435</name>
    <name evidence="2" type="ORF">QYT958_LOCUS47397</name>
</gene>
<organism evidence="1 3">
    <name type="scientific">Rotaria socialis</name>
    <dbReference type="NCBI Taxonomy" id="392032"/>
    <lineage>
        <taxon>Eukaryota</taxon>
        <taxon>Metazoa</taxon>
        <taxon>Spiralia</taxon>
        <taxon>Gnathifera</taxon>
        <taxon>Rotifera</taxon>
        <taxon>Eurotatoria</taxon>
        <taxon>Bdelloidea</taxon>
        <taxon>Philodinida</taxon>
        <taxon>Philodinidae</taxon>
        <taxon>Rotaria</taxon>
    </lineage>
</organism>
<reference evidence="1" key="1">
    <citation type="submission" date="2021-02" db="EMBL/GenBank/DDBJ databases">
        <authorList>
            <person name="Nowell W R."/>
        </authorList>
    </citation>
    <scope>NUCLEOTIDE SEQUENCE</scope>
</reference>
<accession>A0A822EW77</accession>
<proteinExistence type="predicted"/>
<dbReference type="EMBL" id="CAJOBR010075484">
    <property type="protein sequence ID" value="CAF5111026.1"/>
    <property type="molecule type" value="Genomic_DNA"/>
</dbReference>
<dbReference type="EMBL" id="CAJOBR010088898">
    <property type="protein sequence ID" value="CAF5137401.1"/>
    <property type="molecule type" value="Genomic_DNA"/>
</dbReference>
<protein>
    <submittedName>
        <fullName evidence="1">Uncharacterized protein</fullName>
    </submittedName>
</protein>
<sequence length="55" mass="6552">MDMETMSSDVQRKPTRKEDDQLLVRILQFGRELHALKQQLTIEHGENQQNDKMLQ</sequence>
<name>A0A822EW77_9BILA</name>
<feature type="non-terminal residue" evidence="1">
    <location>
        <position position="55"/>
    </location>
</feature>
<evidence type="ECO:0000313" key="3">
    <source>
        <dbReference type="Proteomes" id="UP000663848"/>
    </source>
</evidence>
<evidence type="ECO:0000313" key="1">
    <source>
        <dbReference type="EMBL" id="CAF5111026.1"/>
    </source>
</evidence>
<dbReference type="AlphaFoldDB" id="A0A822EW77"/>
<evidence type="ECO:0000313" key="2">
    <source>
        <dbReference type="EMBL" id="CAF5137401.1"/>
    </source>
</evidence>
<comment type="caution">
    <text evidence="1">The sequence shown here is derived from an EMBL/GenBank/DDBJ whole genome shotgun (WGS) entry which is preliminary data.</text>
</comment>